<proteinExistence type="predicted"/>
<evidence type="ECO:0000313" key="4">
    <source>
        <dbReference type="Proteomes" id="UP001454036"/>
    </source>
</evidence>
<dbReference type="InterPro" id="IPR000477">
    <property type="entry name" value="RT_dom"/>
</dbReference>
<protein>
    <recommendedName>
        <fullName evidence="2">Reverse transcriptase domain-containing protein</fullName>
    </recommendedName>
</protein>
<evidence type="ECO:0000313" key="3">
    <source>
        <dbReference type="EMBL" id="GAA0159907.1"/>
    </source>
</evidence>
<dbReference type="Gene3D" id="3.30.70.270">
    <property type="match status" value="1"/>
</dbReference>
<dbReference type="EMBL" id="BAABME010003723">
    <property type="protein sequence ID" value="GAA0159907.1"/>
    <property type="molecule type" value="Genomic_DNA"/>
</dbReference>
<dbReference type="PANTHER" id="PTHR24559:SF439">
    <property type="entry name" value="RETROTRANSPOSON, UNCLASSIFIED-LIKE PROTEIN"/>
    <property type="match status" value="1"/>
</dbReference>
<dbReference type="AlphaFoldDB" id="A0AAV3Q787"/>
<dbReference type="CDD" id="cd01647">
    <property type="entry name" value="RT_LTR"/>
    <property type="match status" value="1"/>
</dbReference>
<dbReference type="PANTHER" id="PTHR24559">
    <property type="entry name" value="TRANSPOSON TY3-I GAG-POL POLYPROTEIN"/>
    <property type="match status" value="1"/>
</dbReference>
<sequence length="337" mass="38309">MGRFPPEITERKAQGLNETQKKPQGKGYSIKNSTAGLGHTPKALLRILVEKAVGQPQVMTIKTPPKEKQRLTNKGKEADSSLHITIDEGELSLEDTIDAPPRLEEKVNVTVDELKEVNLDTTKHPRPTYVSALLTPAEEAEYIALLTELRDVFSWTYTEIPGLDPKVALHYLGVKKGVRPVKQGQRRFRPEFVPSIEVEVNRLIDVGFMCEVLYPTWLSKIVPIRKKNGQIRNAGGTYHRAMQKIFDDMLHKNVKYYVDDLVVKSLKREDHPQDLRMVFERLMRYQLKMNPLKCAFGITSGKFNLGTCMILKVYKESYHIYGVSCQTSRESANPSAN</sequence>
<dbReference type="SUPFAM" id="SSF56672">
    <property type="entry name" value="DNA/RNA polymerases"/>
    <property type="match status" value="1"/>
</dbReference>
<feature type="domain" description="Reverse transcriptase" evidence="2">
    <location>
        <begin position="233"/>
        <end position="298"/>
    </location>
</feature>
<organism evidence="3 4">
    <name type="scientific">Lithospermum erythrorhizon</name>
    <name type="common">Purple gromwell</name>
    <name type="synonym">Lithospermum officinale var. erythrorhizon</name>
    <dbReference type="NCBI Taxonomy" id="34254"/>
    <lineage>
        <taxon>Eukaryota</taxon>
        <taxon>Viridiplantae</taxon>
        <taxon>Streptophyta</taxon>
        <taxon>Embryophyta</taxon>
        <taxon>Tracheophyta</taxon>
        <taxon>Spermatophyta</taxon>
        <taxon>Magnoliopsida</taxon>
        <taxon>eudicotyledons</taxon>
        <taxon>Gunneridae</taxon>
        <taxon>Pentapetalae</taxon>
        <taxon>asterids</taxon>
        <taxon>lamiids</taxon>
        <taxon>Boraginales</taxon>
        <taxon>Boraginaceae</taxon>
        <taxon>Boraginoideae</taxon>
        <taxon>Lithospermeae</taxon>
        <taxon>Lithospermum</taxon>
    </lineage>
</organism>
<feature type="region of interest" description="Disordered" evidence="1">
    <location>
        <begin position="1"/>
        <end position="35"/>
    </location>
</feature>
<comment type="caution">
    <text evidence="3">The sequence shown here is derived from an EMBL/GenBank/DDBJ whole genome shotgun (WGS) entry which is preliminary data.</text>
</comment>
<evidence type="ECO:0000259" key="2">
    <source>
        <dbReference type="Pfam" id="PF00078"/>
    </source>
</evidence>
<dbReference type="Proteomes" id="UP001454036">
    <property type="component" value="Unassembled WGS sequence"/>
</dbReference>
<name>A0AAV3Q787_LITER</name>
<evidence type="ECO:0000256" key="1">
    <source>
        <dbReference type="SAM" id="MobiDB-lite"/>
    </source>
</evidence>
<dbReference type="InterPro" id="IPR043128">
    <property type="entry name" value="Rev_trsase/Diguanyl_cyclase"/>
</dbReference>
<gene>
    <name evidence="3" type="ORF">LIER_16584</name>
</gene>
<dbReference type="InterPro" id="IPR053134">
    <property type="entry name" value="RNA-dir_DNA_polymerase"/>
</dbReference>
<dbReference type="Pfam" id="PF00078">
    <property type="entry name" value="RVT_1"/>
    <property type="match status" value="1"/>
</dbReference>
<reference evidence="3 4" key="1">
    <citation type="submission" date="2024-01" db="EMBL/GenBank/DDBJ databases">
        <title>The complete chloroplast genome sequence of Lithospermum erythrorhizon: insights into the phylogenetic relationship among Boraginaceae species and the maternal lineages of purple gromwells.</title>
        <authorList>
            <person name="Okada T."/>
            <person name="Watanabe K."/>
        </authorList>
    </citation>
    <scope>NUCLEOTIDE SEQUENCE [LARGE SCALE GENOMIC DNA]</scope>
</reference>
<keyword evidence="4" id="KW-1185">Reference proteome</keyword>
<accession>A0AAV3Q787</accession>
<dbReference type="InterPro" id="IPR043502">
    <property type="entry name" value="DNA/RNA_pol_sf"/>
</dbReference>